<proteinExistence type="predicted"/>
<evidence type="ECO:0000313" key="3">
    <source>
        <dbReference type="Proteomes" id="UP000321945"/>
    </source>
</evidence>
<dbReference type="AlphaFoldDB" id="A0A5C6YRP8"/>
<evidence type="ECO:0000313" key="2">
    <source>
        <dbReference type="EMBL" id="TXD70189.1"/>
    </source>
</evidence>
<gene>
    <name evidence="2" type="ORF">ESV24_03200</name>
</gene>
<sequence>MNIAERKIKLVEKILHLVNDENVARFEEMLENESLKDSTVVTHSINGREISLKEYREKNERAEASYAEGKYKTSEQLKEKFKSK</sequence>
<dbReference type="OrthoDB" id="9918449at2"/>
<dbReference type="Proteomes" id="UP000321945">
    <property type="component" value="Unassembled WGS sequence"/>
</dbReference>
<keyword evidence="3" id="KW-1185">Reference proteome</keyword>
<feature type="region of interest" description="Disordered" evidence="1">
    <location>
        <begin position="61"/>
        <end position="84"/>
    </location>
</feature>
<reference evidence="2 3" key="1">
    <citation type="submission" date="2019-08" db="EMBL/GenBank/DDBJ databases">
        <title>Genome of Aequorivita lipolytica Y10-2 (type strain).</title>
        <authorList>
            <person name="Bowman J.P."/>
        </authorList>
    </citation>
    <scope>NUCLEOTIDE SEQUENCE [LARGE SCALE GENOMIC DNA]</scope>
    <source>
        <strain evidence="2 3">Y10-2</strain>
    </source>
</reference>
<evidence type="ECO:0000256" key="1">
    <source>
        <dbReference type="SAM" id="MobiDB-lite"/>
    </source>
</evidence>
<organism evidence="2 3">
    <name type="scientific">Aequorivita lipolytica</name>
    <dbReference type="NCBI Taxonomy" id="153267"/>
    <lineage>
        <taxon>Bacteria</taxon>
        <taxon>Pseudomonadati</taxon>
        <taxon>Bacteroidota</taxon>
        <taxon>Flavobacteriia</taxon>
        <taxon>Flavobacteriales</taxon>
        <taxon>Flavobacteriaceae</taxon>
        <taxon>Aequorivita</taxon>
    </lineage>
</organism>
<accession>A0A5C6YRP8</accession>
<dbReference type="EMBL" id="VORU01000002">
    <property type="protein sequence ID" value="TXD70189.1"/>
    <property type="molecule type" value="Genomic_DNA"/>
</dbReference>
<dbReference type="RefSeq" id="WP_111815230.1">
    <property type="nucleotide sequence ID" value="NZ_CBCRZQ010000003.1"/>
</dbReference>
<name>A0A5C6YRP8_9FLAO</name>
<comment type="caution">
    <text evidence="2">The sequence shown here is derived from an EMBL/GenBank/DDBJ whole genome shotgun (WGS) entry which is preliminary data.</text>
</comment>
<protein>
    <submittedName>
        <fullName evidence="2">Uncharacterized protein</fullName>
    </submittedName>
</protein>